<sequence length="161" mass="18390">MQKFIINLVVFLFLNDVSFYSFGHSSVDGVVAVFLKDQGLVRDENLGLGFWWEDESLAKSENLEELWKPIDSMSKILRDLKELRLDSGNNYQRDHEDDVKNNYVKIENLVSHETLNLQSSSETFGILDDCLKTETEMVVFDAQFLEISESTDKTTPKGKGG</sequence>
<feature type="chain" id="PRO_5035914303" description="Transmembrane protein" evidence="1">
    <location>
        <begin position="20"/>
        <end position="161"/>
    </location>
</feature>
<evidence type="ECO:0008006" key="4">
    <source>
        <dbReference type="Google" id="ProtNLM"/>
    </source>
</evidence>
<protein>
    <recommendedName>
        <fullName evidence="4">Transmembrane protein</fullName>
    </recommendedName>
</protein>
<keyword evidence="3" id="KW-1185">Reference proteome</keyword>
<evidence type="ECO:0000313" key="3">
    <source>
        <dbReference type="Proteomes" id="UP000694240"/>
    </source>
</evidence>
<evidence type="ECO:0000313" key="2">
    <source>
        <dbReference type="EMBL" id="KAG7542936.1"/>
    </source>
</evidence>
<reference evidence="2 3" key="1">
    <citation type="submission" date="2020-12" db="EMBL/GenBank/DDBJ databases">
        <title>Concerted genomic and epigenomic changes stabilize Arabidopsis allopolyploids.</title>
        <authorList>
            <person name="Chen Z."/>
        </authorList>
    </citation>
    <scope>NUCLEOTIDE SEQUENCE [LARGE SCALE GENOMIC DNA]</scope>
    <source>
        <strain evidence="2">Allo738</strain>
        <tissue evidence="2">Leaf</tissue>
    </source>
</reference>
<feature type="signal peptide" evidence="1">
    <location>
        <begin position="1"/>
        <end position="19"/>
    </location>
</feature>
<gene>
    <name evidence="2" type="ORF">ISN45_Aa07g028760</name>
</gene>
<comment type="caution">
    <text evidence="2">The sequence shown here is derived from an EMBL/GenBank/DDBJ whole genome shotgun (WGS) entry which is preliminary data.</text>
</comment>
<organism evidence="2 3">
    <name type="scientific">Arabidopsis thaliana x Arabidopsis arenosa</name>
    <dbReference type="NCBI Taxonomy" id="1240361"/>
    <lineage>
        <taxon>Eukaryota</taxon>
        <taxon>Viridiplantae</taxon>
        <taxon>Streptophyta</taxon>
        <taxon>Embryophyta</taxon>
        <taxon>Tracheophyta</taxon>
        <taxon>Spermatophyta</taxon>
        <taxon>Magnoliopsida</taxon>
        <taxon>eudicotyledons</taxon>
        <taxon>Gunneridae</taxon>
        <taxon>Pentapetalae</taxon>
        <taxon>rosids</taxon>
        <taxon>malvids</taxon>
        <taxon>Brassicales</taxon>
        <taxon>Brassicaceae</taxon>
        <taxon>Camelineae</taxon>
        <taxon>Arabidopsis</taxon>
    </lineage>
</organism>
<dbReference type="EMBL" id="JAEFBK010000012">
    <property type="protein sequence ID" value="KAG7542936.1"/>
    <property type="molecule type" value="Genomic_DNA"/>
</dbReference>
<dbReference type="Proteomes" id="UP000694240">
    <property type="component" value="Chromosome 12"/>
</dbReference>
<dbReference type="AlphaFoldDB" id="A0A8T1Y726"/>
<accession>A0A8T1Y726</accession>
<name>A0A8T1Y726_9BRAS</name>
<proteinExistence type="predicted"/>
<evidence type="ECO:0000256" key="1">
    <source>
        <dbReference type="SAM" id="SignalP"/>
    </source>
</evidence>
<keyword evidence="1" id="KW-0732">Signal</keyword>